<comment type="caution">
    <text evidence="2">The sequence shown here is derived from an EMBL/GenBank/DDBJ whole genome shotgun (WGS) entry which is preliminary data.</text>
</comment>
<protein>
    <submittedName>
        <fullName evidence="2">Ribonuclease H</fullName>
    </submittedName>
</protein>
<dbReference type="Gene3D" id="3.30.420.10">
    <property type="entry name" value="Ribonuclease H-like superfamily/Ribonuclease H"/>
    <property type="match status" value="1"/>
</dbReference>
<keyword evidence="3" id="KW-1185">Reference proteome</keyword>
<organism evidence="2 3">
    <name type="scientific">Senna tora</name>
    <dbReference type="NCBI Taxonomy" id="362788"/>
    <lineage>
        <taxon>Eukaryota</taxon>
        <taxon>Viridiplantae</taxon>
        <taxon>Streptophyta</taxon>
        <taxon>Embryophyta</taxon>
        <taxon>Tracheophyta</taxon>
        <taxon>Spermatophyta</taxon>
        <taxon>Magnoliopsida</taxon>
        <taxon>eudicotyledons</taxon>
        <taxon>Gunneridae</taxon>
        <taxon>Pentapetalae</taxon>
        <taxon>rosids</taxon>
        <taxon>fabids</taxon>
        <taxon>Fabales</taxon>
        <taxon>Fabaceae</taxon>
        <taxon>Caesalpinioideae</taxon>
        <taxon>Cassia clade</taxon>
        <taxon>Senna</taxon>
    </lineage>
</organism>
<name>A0A834T4Q4_9FABA</name>
<dbReference type="Proteomes" id="UP000634136">
    <property type="component" value="Unassembled WGS sequence"/>
</dbReference>
<dbReference type="Pfam" id="PF13456">
    <property type="entry name" value="RVT_3"/>
    <property type="match status" value="1"/>
</dbReference>
<gene>
    <name evidence="2" type="ORF">G2W53_029186</name>
</gene>
<dbReference type="AlphaFoldDB" id="A0A834T4Q4"/>
<dbReference type="GO" id="GO:0004523">
    <property type="term" value="F:RNA-DNA hybrid ribonuclease activity"/>
    <property type="evidence" value="ECO:0007669"/>
    <property type="project" value="InterPro"/>
</dbReference>
<evidence type="ECO:0000313" key="3">
    <source>
        <dbReference type="Proteomes" id="UP000634136"/>
    </source>
</evidence>
<accession>A0A834T4Q4</accession>
<dbReference type="InterPro" id="IPR044730">
    <property type="entry name" value="RNase_H-like_dom_plant"/>
</dbReference>
<dbReference type="SUPFAM" id="SSF53098">
    <property type="entry name" value="Ribonuclease H-like"/>
    <property type="match status" value="1"/>
</dbReference>
<evidence type="ECO:0000259" key="1">
    <source>
        <dbReference type="Pfam" id="PF13456"/>
    </source>
</evidence>
<feature type="domain" description="RNase H type-1" evidence="1">
    <location>
        <begin position="1"/>
        <end position="56"/>
    </location>
</feature>
<reference evidence="2" key="1">
    <citation type="submission" date="2020-09" db="EMBL/GenBank/DDBJ databases">
        <title>Genome-Enabled Discovery of Anthraquinone Biosynthesis in Senna tora.</title>
        <authorList>
            <person name="Kang S.-H."/>
            <person name="Pandey R.P."/>
            <person name="Lee C.-M."/>
            <person name="Sim J.-S."/>
            <person name="Jeong J.-T."/>
            <person name="Choi B.-S."/>
            <person name="Jung M."/>
            <person name="Ginzburg D."/>
            <person name="Zhao K."/>
            <person name="Won S.Y."/>
            <person name="Oh T.-J."/>
            <person name="Yu Y."/>
            <person name="Kim N.-H."/>
            <person name="Lee O.R."/>
            <person name="Lee T.-H."/>
            <person name="Bashyal P."/>
            <person name="Kim T.-S."/>
            <person name="Lee W.-H."/>
            <person name="Kawkins C."/>
            <person name="Kim C.-K."/>
            <person name="Kim J.S."/>
            <person name="Ahn B.O."/>
            <person name="Rhee S.Y."/>
            <person name="Sohng J.K."/>
        </authorList>
    </citation>
    <scope>NUCLEOTIDE SEQUENCE</scope>
    <source>
        <tissue evidence="2">Leaf</tissue>
    </source>
</reference>
<evidence type="ECO:0000313" key="2">
    <source>
        <dbReference type="EMBL" id="KAF7815217.1"/>
    </source>
</evidence>
<dbReference type="InterPro" id="IPR012337">
    <property type="entry name" value="RNaseH-like_sf"/>
</dbReference>
<dbReference type="InterPro" id="IPR036397">
    <property type="entry name" value="RNaseH_sf"/>
</dbReference>
<dbReference type="OrthoDB" id="10526100at2759"/>
<dbReference type="GO" id="GO:0003676">
    <property type="term" value="F:nucleic acid binding"/>
    <property type="evidence" value="ECO:0007669"/>
    <property type="project" value="InterPro"/>
</dbReference>
<sequence length="60" mass="6948">MAEFSGILTALEIAWNKGLKKIMVESDSQKAIKLIQDDCDRNHPLAFMINEIKEQIREWS</sequence>
<dbReference type="EMBL" id="JAAIUW010000009">
    <property type="protein sequence ID" value="KAF7815217.1"/>
    <property type="molecule type" value="Genomic_DNA"/>
</dbReference>
<dbReference type="InterPro" id="IPR002156">
    <property type="entry name" value="RNaseH_domain"/>
</dbReference>
<proteinExistence type="predicted"/>
<dbReference type="CDD" id="cd06222">
    <property type="entry name" value="RNase_H_like"/>
    <property type="match status" value="1"/>
</dbReference>